<sequence length="256" mass="25933">MSAFLRRGALAALAAASLLTLSACGDGDKKGEDGKPSAAQDTAGAAPAPDKGSRPLTAEQAKAALLTPADLPSGWEVNKDIPAYDVGATGMQFGKAGKAACQPLLDVFVGADNGPKAQAHAMTDLKQAGETGIQMTQGVTSYQEAEAVKVMQRKTDLAACGKFTVKGADGSTDEAAGSELTVPALGDEARGVRVVFAATEQGVSIQHDIAAVRVGGTVVTVSQASFTTADTAAFETSLRKAVEKVQQAQRKAGGKA</sequence>
<feature type="compositionally biased region" description="Low complexity" evidence="1">
    <location>
        <begin position="36"/>
        <end position="49"/>
    </location>
</feature>
<proteinExistence type="predicted"/>
<name>A0ABQ2Y6Y0_9ACTN</name>
<accession>A0ABQ2Y6Y0</accession>
<organism evidence="3 4">
    <name type="scientific">Streptomyces hiroshimensis</name>
    <dbReference type="NCBI Taxonomy" id="66424"/>
    <lineage>
        <taxon>Bacteria</taxon>
        <taxon>Bacillati</taxon>
        <taxon>Actinomycetota</taxon>
        <taxon>Actinomycetes</taxon>
        <taxon>Kitasatosporales</taxon>
        <taxon>Streptomycetaceae</taxon>
        <taxon>Streptomyces</taxon>
    </lineage>
</organism>
<keyword evidence="4" id="KW-1185">Reference proteome</keyword>
<dbReference type="RefSeq" id="WP_190020797.1">
    <property type="nucleotide sequence ID" value="NZ_BMUT01000002.1"/>
</dbReference>
<dbReference type="Proteomes" id="UP000659223">
    <property type="component" value="Unassembled WGS sequence"/>
</dbReference>
<feature type="signal peptide" evidence="2">
    <location>
        <begin position="1"/>
        <end position="25"/>
    </location>
</feature>
<feature type="chain" id="PRO_5046573793" description="Lipoprotein" evidence="2">
    <location>
        <begin position="26"/>
        <end position="256"/>
    </location>
</feature>
<evidence type="ECO:0000256" key="2">
    <source>
        <dbReference type="SAM" id="SignalP"/>
    </source>
</evidence>
<reference evidence="4" key="1">
    <citation type="journal article" date="2019" name="Int. J. Syst. Evol. Microbiol.">
        <title>The Global Catalogue of Microorganisms (GCM) 10K type strain sequencing project: providing services to taxonomists for standard genome sequencing and annotation.</title>
        <authorList>
            <consortium name="The Broad Institute Genomics Platform"/>
            <consortium name="The Broad Institute Genome Sequencing Center for Infectious Disease"/>
            <person name="Wu L."/>
            <person name="Ma J."/>
        </authorList>
    </citation>
    <scope>NUCLEOTIDE SEQUENCE [LARGE SCALE GENOMIC DNA]</scope>
    <source>
        <strain evidence="4">JCM 4586</strain>
    </source>
</reference>
<dbReference type="EMBL" id="BMUT01000002">
    <property type="protein sequence ID" value="GGX71010.1"/>
    <property type="molecule type" value="Genomic_DNA"/>
</dbReference>
<feature type="compositionally biased region" description="Basic and acidic residues" evidence="1">
    <location>
        <begin position="26"/>
        <end position="35"/>
    </location>
</feature>
<gene>
    <name evidence="3" type="ORF">GCM10010324_15170</name>
</gene>
<protein>
    <recommendedName>
        <fullName evidence="5">Lipoprotein</fullName>
    </recommendedName>
</protein>
<feature type="region of interest" description="Disordered" evidence="1">
    <location>
        <begin position="25"/>
        <end position="57"/>
    </location>
</feature>
<evidence type="ECO:0000313" key="3">
    <source>
        <dbReference type="EMBL" id="GGX71010.1"/>
    </source>
</evidence>
<keyword evidence="2" id="KW-0732">Signal</keyword>
<dbReference type="PROSITE" id="PS51257">
    <property type="entry name" value="PROKAR_LIPOPROTEIN"/>
    <property type="match status" value="1"/>
</dbReference>
<evidence type="ECO:0008006" key="5">
    <source>
        <dbReference type="Google" id="ProtNLM"/>
    </source>
</evidence>
<comment type="caution">
    <text evidence="3">The sequence shown here is derived from an EMBL/GenBank/DDBJ whole genome shotgun (WGS) entry which is preliminary data.</text>
</comment>
<evidence type="ECO:0000313" key="4">
    <source>
        <dbReference type="Proteomes" id="UP000659223"/>
    </source>
</evidence>
<evidence type="ECO:0000256" key="1">
    <source>
        <dbReference type="SAM" id="MobiDB-lite"/>
    </source>
</evidence>